<dbReference type="AlphaFoldDB" id="A0A7J7KVY7"/>
<gene>
    <name evidence="1" type="ORF">GIB67_028518</name>
</gene>
<evidence type="ECO:0000313" key="1">
    <source>
        <dbReference type="EMBL" id="KAF6134497.1"/>
    </source>
</evidence>
<evidence type="ECO:0008006" key="3">
    <source>
        <dbReference type="Google" id="ProtNLM"/>
    </source>
</evidence>
<dbReference type="InterPro" id="IPR011009">
    <property type="entry name" value="Kinase-like_dom_sf"/>
</dbReference>
<proteinExistence type="predicted"/>
<evidence type="ECO:0000313" key="2">
    <source>
        <dbReference type="Proteomes" id="UP000541444"/>
    </source>
</evidence>
<dbReference type="Gene3D" id="1.10.510.10">
    <property type="entry name" value="Transferase(Phosphotransferase) domain 1"/>
    <property type="match status" value="1"/>
</dbReference>
<name>A0A7J7KVY7_9MAGN</name>
<dbReference type="OrthoDB" id="2013020at2759"/>
<reference evidence="1 2" key="1">
    <citation type="journal article" date="2020" name="IScience">
        <title>Genome Sequencing of the Endangered Kingdonia uniflora (Circaeasteraceae, Ranunculales) Reveals Potential Mechanisms of Evolutionary Specialization.</title>
        <authorList>
            <person name="Sun Y."/>
            <person name="Deng T."/>
            <person name="Zhang A."/>
            <person name="Moore M.J."/>
            <person name="Landis J.B."/>
            <person name="Lin N."/>
            <person name="Zhang H."/>
            <person name="Zhang X."/>
            <person name="Huang J."/>
            <person name="Zhang X."/>
            <person name="Sun H."/>
            <person name="Wang H."/>
        </authorList>
    </citation>
    <scope>NUCLEOTIDE SEQUENCE [LARGE SCALE GENOMIC DNA]</scope>
    <source>
        <strain evidence="1">TB1705</strain>
        <tissue evidence="1">Leaf</tissue>
    </source>
</reference>
<accession>A0A7J7KVY7</accession>
<dbReference type="SUPFAM" id="SSF56112">
    <property type="entry name" value="Protein kinase-like (PK-like)"/>
    <property type="match status" value="1"/>
</dbReference>
<organism evidence="1 2">
    <name type="scientific">Kingdonia uniflora</name>
    <dbReference type="NCBI Taxonomy" id="39325"/>
    <lineage>
        <taxon>Eukaryota</taxon>
        <taxon>Viridiplantae</taxon>
        <taxon>Streptophyta</taxon>
        <taxon>Embryophyta</taxon>
        <taxon>Tracheophyta</taxon>
        <taxon>Spermatophyta</taxon>
        <taxon>Magnoliopsida</taxon>
        <taxon>Ranunculales</taxon>
        <taxon>Circaeasteraceae</taxon>
        <taxon>Kingdonia</taxon>
    </lineage>
</organism>
<dbReference type="PANTHER" id="PTHR46146">
    <property type="entry name" value="SERINE/THREONINE-PROTEIN KINASE-LIKE PROTEIN CCR4"/>
    <property type="match status" value="1"/>
</dbReference>
<dbReference type="PANTHER" id="PTHR46146:SF3">
    <property type="entry name" value="SERINE_THREONINE-PROTEIN KINASE-LIKE PROTEIN CCR3-RELATED"/>
    <property type="match status" value="1"/>
</dbReference>
<protein>
    <recommendedName>
        <fullName evidence="3">Protein kinase domain-containing protein</fullName>
    </recommendedName>
</protein>
<dbReference type="Proteomes" id="UP000541444">
    <property type="component" value="Unassembled WGS sequence"/>
</dbReference>
<keyword evidence="2" id="KW-1185">Reference proteome</keyword>
<dbReference type="EMBL" id="JACGCM010002836">
    <property type="protein sequence ID" value="KAF6134497.1"/>
    <property type="molecule type" value="Genomic_DNA"/>
</dbReference>
<comment type="caution">
    <text evidence="1">The sequence shown here is derived from an EMBL/GenBank/DDBJ whole genome shotgun (WGS) entry which is preliminary data.</text>
</comment>
<sequence>MVTKVAGTFGYIDPEYYDLNILIAKSDAYSFEVVLLELLSGNKAILKNEDAEGPPVNMAEFITVKISVGELERILDPRVGLLDTKEMEFAELLAYMALHCVNLEGRERPSMNDIVANLERALALCDDSHGSISSISNSIGRMKN</sequence>